<dbReference type="GO" id="GO:0017017">
    <property type="term" value="F:MAP kinase tyrosine/serine/threonine phosphatase activity"/>
    <property type="evidence" value="ECO:0007669"/>
    <property type="project" value="InterPro"/>
</dbReference>
<accession>A0A811KXE2</accession>
<dbReference type="PANTHER" id="PTHR10159:SF519">
    <property type="entry name" value="DUAL SPECIFICITY PROTEIN PHOSPHATASE MPK3"/>
    <property type="match status" value="1"/>
</dbReference>
<evidence type="ECO:0000256" key="1">
    <source>
        <dbReference type="ARBA" id="ARBA00008601"/>
    </source>
</evidence>
<dbReference type="InterPro" id="IPR008343">
    <property type="entry name" value="MKP"/>
</dbReference>
<feature type="domain" description="Dual specificity phosphatase catalytic" evidence="5">
    <location>
        <begin position="187"/>
        <end position="246"/>
    </location>
</feature>
<gene>
    <name evidence="6" type="ORF">BOKJ2_LOCUS8980</name>
</gene>
<dbReference type="SUPFAM" id="SSF52821">
    <property type="entry name" value="Rhodanese/Cell cycle control phosphatase"/>
    <property type="match status" value="1"/>
</dbReference>
<name>A0A811KXE2_9BILA</name>
<dbReference type="PANTHER" id="PTHR10159">
    <property type="entry name" value="DUAL SPECIFICITY PROTEIN PHOSPHATASE"/>
    <property type="match status" value="1"/>
</dbReference>
<dbReference type="Pfam" id="PF00782">
    <property type="entry name" value="DSPc"/>
    <property type="match status" value="1"/>
</dbReference>
<comment type="caution">
    <text evidence="6">The sequence shown here is derived from an EMBL/GenBank/DDBJ whole genome shotgun (WGS) entry which is preliminary data.</text>
</comment>
<dbReference type="InterPro" id="IPR000340">
    <property type="entry name" value="Dual-sp_phosphatase_cat-dom"/>
</dbReference>
<comment type="similarity">
    <text evidence="1">Belongs to the protein-tyrosine phosphatase family. Non-receptor class dual specificity subfamily.</text>
</comment>
<keyword evidence="4" id="KW-0904">Protein phosphatase</keyword>
<dbReference type="EMBL" id="CAJFCW020000004">
    <property type="protein sequence ID" value="CAG9113799.1"/>
    <property type="molecule type" value="Genomic_DNA"/>
</dbReference>
<evidence type="ECO:0000256" key="2">
    <source>
        <dbReference type="ARBA" id="ARBA00013064"/>
    </source>
</evidence>
<evidence type="ECO:0000313" key="6">
    <source>
        <dbReference type="EMBL" id="CAD5220510.1"/>
    </source>
</evidence>
<keyword evidence="7" id="KW-1185">Reference proteome</keyword>
<dbReference type="PRINTS" id="PR01764">
    <property type="entry name" value="MAPKPHPHTASE"/>
</dbReference>
<dbReference type="GO" id="GO:0008330">
    <property type="term" value="F:protein tyrosine/threonine phosphatase activity"/>
    <property type="evidence" value="ECO:0007669"/>
    <property type="project" value="TreeGrafter"/>
</dbReference>
<proteinExistence type="inferred from homology"/>
<dbReference type="EC" id="3.1.3.48" evidence="2"/>
<dbReference type="SUPFAM" id="SSF52799">
    <property type="entry name" value="(Phosphotyrosine protein) phosphatases II"/>
    <property type="match status" value="1"/>
</dbReference>
<dbReference type="GO" id="GO:0043409">
    <property type="term" value="P:negative regulation of MAPK cascade"/>
    <property type="evidence" value="ECO:0007669"/>
    <property type="project" value="TreeGrafter"/>
</dbReference>
<evidence type="ECO:0000313" key="7">
    <source>
        <dbReference type="Proteomes" id="UP000614601"/>
    </source>
</evidence>
<keyword evidence="3" id="KW-0378">Hydrolase</keyword>
<dbReference type="EMBL" id="CAJFDH010000004">
    <property type="protein sequence ID" value="CAD5220510.1"/>
    <property type="molecule type" value="Genomic_DNA"/>
</dbReference>
<evidence type="ECO:0000256" key="4">
    <source>
        <dbReference type="ARBA" id="ARBA00022912"/>
    </source>
</evidence>
<dbReference type="InterPro" id="IPR036873">
    <property type="entry name" value="Rhodanese-like_dom_sf"/>
</dbReference>
<dbReference type="GO" id="GO:0005829">
    <property type="term" value="C:cytosol"/>
    <property type="evidence" value="ECO:0007669"/>
    <property type="project" value="TreeGrafter"/>
</dbReference>
<dbReference type="InterPro" id="IPR029021">
    <property type="entry name" value="Prot-tyrosine_phosphatase-like"/>
</dbReference>
<dbReference type="Proteomes" id="UP000614601">
    <property type="component" value="Unassembled WGS sequence"/>
</dbReference>
<dbReference type="Proteomes" id="UP000783686">
    <property type="component" value="Unassembled WGS sequence"/>
</dbReference>
<dbReference type="GO" id="GO:0033550">
    <property type="term" value="F:MAP kinase tyrosine phosphatase activity"/>
    <property type="evidence" value="ECO:0007669"/>
    <property type="project" value="TreeGrafter"/>
</dbReference>
<dbReference type="OrthoDB" id="165342at2759"/>
<sequence length="253" mass="28820">MMLELQSDCRIDENQASSSFVDKQIKTCSSAELAQWLHNDRQQVVLLDCRPSSENNTSFAGAQKILLPTVLMRRLQNGTLAPGSLAPQLAEQTDQVRVILIPDKCDNDVMASKVYKMLVKKKFDVFCFEDEPEEFARHFPTLIESTSYAGTRKKAGLNLCLLTDKFSENVIKPSADRGFPAKIFHCVYLGNDDTAKNRELLKRFGIDYVINVTSDLPNYYETDGDFHYLRIPVDDSHSHNLAKYFPGMHFYTF</sequence>
<organism evidence="6 7">
    <name type="scientific">Bursaphelenchus okinawaensis</name>
    <dbReference type="NCBI Taxonomy" id="465554"/>
    <lineage>
        <taxon>Eukaryota</taxon>
        <taxon>Metazoa</taxon>
        <taxon>Ecdysozoa</taxon>
        <taxon>Nematoda</taxon>
        <taxon>Chromadorea</taxon>
        <taxon>Rhabditida</taxon>
        <taxon>Tylenchina</taxon>
        <taxon>Tylenchomorpha</taxon>
        <taxon>Aphelenchoidea</taxon>
        <taxon>Aphelenchoididae</taxon>
        <taxon>Bursaphelenchus</taxon>
    </lineage>
</organism>
<evidence type="ECO:0000259" key="5">
    <source>
        <dbReference type="Pfam" id="PF00782"/>
    </source>
</evidence>
<dbReference type="Gene3D" id="3.90.190.10">
    <property type="entry name" value="Protein tyrosine phosphatase superfamily"/>
    <property type="match status" value="1"/>
</dbReference>
<dbReference type="Gene3D" id="3.40.250.10">
    <property type="entry name" value="Rhodanese-like domain"/>
    <property type="match status" value="1"/>
</dbReference>
<protein>
    <recommendedName>
        <fullName evidence="2">protein-tyrosine-phosphatase</fullName>
        <ecNumber evidence="2">3.1.3.48</ecNumber>
    </recommendedName>
</protein>
<evidence type="ECO:0000256" key="3">
    <source>
        <dbReference type="ARBA" id="ARBA00022801"/>
    </source>
</evidence>
<dbReference type="AlphaFoldDB" id="A0A811KXE2"/>
<reference evidence="6" key="1">
    <citation type="submission" date="2020-09" db="EMBL/GenBank/DDBJ databases">
        <authorList>
            <person name="Kikuchi T."/>
        </authorList>
    </citation>
    <scope>NUCLEOTIDE SEQUENCE</scope>
    <source>
        <strain evidence="6">SH1</strain>
    </source>
</reference>